<organism evidence="3 4">
    <name type="scientific">Tribonema minus</name>
    <dbReference type="NCBI Taxonomy" id="303371"/>
    <lineage>
        <taxon>Eukaryota</taxon>
        <taxon>Sar</taxon>
        <taxon>Stramenopiles</taxon>
        <taxon>Ochrophyta</taxon>
        <taxon>PX clade</taxon>
        <taxon>Xanthophyceae</taxon>
        <taxon>Tribonematales</taxon>
        <taxon>Tribonemataceae</taxon>
        <taxon>Tribonema</taxon>
    </lineage>
</organism>
<dbReference type="SUPFAM" id="SSF103511">
    <property type="entry name" value="Chlorophyll a-b binding protein"/>
    <property type="match status" value="1"/>
</dbReference>
<feature type="signal peptide" evidence="2">
    <location>
        <begin position="1"/>
        <end position="20"/>
    </location>
</feature>
<evidence type="ECO:0000256" key="1">
    <source>
        <dbReference type="SAM" id="Coils"/>
    </source>
</evidence>
<protein>
    <submittedName>
        <fullName evidence="3">Uncharacterized protein</fullName>
    </submittedName>
</protein>
<dbReference type="AlphaFoldDB" id="A0A836CEG8"/>
<name>A0A836CEG8_9STRA</name>
<evidence type="ECO:0000313" key="3">
    <source>
        <dbReference type="EMBL" id="KAG5183475.1"/>
    </source>
</evidence>
<dbReference type="EMBL" id="JAFCMP010000206">
    <property type="protein sequence ID" value="KAG5183475.1"/>
    <property type="molecule type" value="Genomic_DNA"/>
</dbReference>
<keyword evidence="2" id="KW-0732">Signal</keyword>
<keyword evidence="1" id="KW-0175">Coiled coil</keyword>
<comment type="caution">
    <text evidence="3">The sequence shown here is derived from an EMBL/GenBank/DDBJ whole genome shotgun (WGS) entry which is preliminary data.</text>
</comment>
<reference evidence="3" key="1">
    <citation type="submission" date="2021-02" db="EMBL/GenBank/DDBJ databases">
        <title>First Annotated Genome of the Yellow-green Alga Tribonema minus.</title>
        <authorList>
            <person name="Mahan K.M."/>
        </authorList>
    </citation>
    <scope>NUCLEOTIDE SEQUENCE</scope>
    <source>
        <strain evidence="3">UTEX B ZZ1240</strain>
    </source>
</reference>
<gene>
    <name evidence="3" type="ORF">JKP88DRAFT_238520</name>
</gene>
<dbReference type="OrthoDB" id="2019915at2759"/>
<dbReference type="Proteomes" id="UP000664859">
    <property type="component" value="Unassembled WGS sequence"/>
</dbReference>
<evidence type="ECO:0000313" key="4">
    <source>
        <dbReference type="Proteomes" id="UP000664859"/>
    </source>
</evidence>
<sequence length="167" mass="18029">MRAATVVSAVLALAAASVEAFTAAPLSRGAVVNKAQLHLSRRWSAVAPEAGADAGPDTADEVEDEGIIADDNVPGKIVVDDATLAQQQIDLEKYARQLRRQRLDREAEEARLLGWTPAAEINNGRAAMFFIVVGILTEYWTGQSMPQQVETMASVMGLLPLDYESMF</sequence>
<feature type="chain" id="PRO_5032854690" evidence="2">
    <location>
        <begin position="21"/>
        <end position="167"/>
    </location>
</feature>
<proteinExistence type="predicted"/>
<accession>A0A836CEG8</accession>
<dbReference type="Gene3D" id="1.10.3460.10">
    <property type="entry name" value="Chlorophyll a/b binding protein domain"/>
    <property type="match status" value="1"/>
</dbReference>
<feature type="coiled-coil region" evidence="1">
    <location>
        <begin position="84"/>
        <end position="111"/>
    </location>
</feature>
<evidence type="ECO:0000256" key="2">
    <source>
        <dbReference type="SAM" id="SignalP"/>
    </source>
</evidence>
<keyword evidence="4" id="KW-1185">Reference proteome</keyword>